<feature type="domain" description="Ribosomal protein eL8/eL30/eS12/Gadd45" evidence="2">
    <location>
        <begin position="28"/>
        <end position="106"/>
    </location>
</feature>
<evidence type="ECO:0000313" key="4">
    <source>
        <dbReference type="EMBL" id="KAL3869254.1"/>
    </source>
</evidence>
<evidence type="ECO:0000256" key="1">
    <source>
        <dbReference type="ARBA" id="ARBA00007361"/>
    </source>
</evidence>
<comment type="similarity">
    <text evidence="1">Belongs to the GADD45 family.</text>
</comment>
<dbReference type="PANTHER" id="PTHR10411">
    <property type="entry name" value="GROWTH ARREST AND DNA DAMAGE-INDUCIBLE PROTEIN GADD45"/>
    <property type="match status" value="1"/>
</dbReference>
<comment type="caution">
    <text evidence="4">The sequence shown here is derived from an EMBL/GenBank/DDBJ whole genome shotgun (WGS) entry which is preliminary data.</text>
</comment>
<sequence>MEFCCPFPDVNANTTEKRTLLRNPDASVLDQLMNAIDENRLVMGVYECALVLENDPDSIEMCVLPVTKISETVLQIQHKLIEAYCRENEILLIKVSKSEDLTHYLQMKGKISMDDTLTCMIITNSNRVQGGVQSGLGQSRVLSNFPV</sequence>
<dbReference type="Pfam" id="PF01248">
    <property type="entry name" value="Ribosomal_L7Ae"/>
    <property type="match status" value="1"/>
</dbReference>
<dbReference type="InterPro" id="IPR029064">
    <property type="entry name" value="Ribosomal_eL30-like_sf"/>
</dbReference>
<dbReference type="AlphaFoldDB" id="A0ABD3W5U1"/>
<evidence type="ECO:0000313" key="5">
    <source>
        <dbReference type="Proteomes" id="UP001634394"/>
    </source>
</evidence>
<keyword evidence="5" id="KW-1185">Reference proteome</keyword>
<protein>
    <recommendedName>
        <fullName evidence="2">Ribosomal protein eL8/eL30/eS12/Gadd45 domain-containing protein</fullName>
    </recommendedName>
</protein>
<gene>
    <name evidence="3" type="ORF">ACJMK2_041958</name>
    <name evidence="4" type="ORF">ACJMK2_041960</name>
</gene>
<dbReference type="EMBL" id="JBJQND010000008">
    <property type="protein sequence ID" value="KAL3869252.1"/>
    <property type="molecule type" value="Genomic_DNA"/>
</dbReference>
<dbReference type="InterPro" id="IPR004038">
    <property type="entry name" value="Ribosomal_eL8/eL30/eS12/Gad45"/>
</dbReference>
<evidence type="ECO:0000259" key="2">
    <source>
        <dbReference type="Pfam" id="PF01248"/>
    </source>
</evidence>
<dbReference type="Proteomes" id="UP001634394">
    <property type="component" value="Unassembled WGS sequence"/>
</dbReference>
<reference evidence="4 5" key="1">
    <citation type="submission" date="2024-11" db="EMBL/GenBank/DDBJ databases">
        <title>Chromosome-level genome assembly of the freshwater bivalve Anodonta woodiana.</title>
        <authorList>
            <person name="Chen X."/>
        </authorList>
    </citation>
    <scope>NUCLEOTIDE SEQUENCE [LARGE SCALE GENOMIC DNA]</scope>
    <source>
        <strain evidence="4">MN2024</strain>
        <tissue evidence="4">Gills</tissue>
    </source>
</reference>
<accession>A0ABD3W5U1</accession>
<proteinExistence type="inferred from homology"/>
<name>A0ABD3W5U1_SINWO</name>
<organism evidence="4 5">
    <name type="scientific">Sinanodonta woodiana</name>
    <name type="common">Chinese pond mussel</name>
    <name type="synonym">Anodonta woodiana</name>
    <dbReference type="NCBI Taxonomy" id="1069815"/>
    <lineage>
        <taxon>Eukaryota</taxon>
        <taxon>Metazoa</taxon>
        <taxon>Spiralia</taxon>
        <taxon>Lophotrochozoa</taxon>
        <taxon>Mollusca</taxon>
        <taxon>Bivalvia</taxon>
        <taxon>Autobranchia</taxon>
        <taxon>Heteroconchia</taxon>
        <taxon>Palaeoheterodonta</taxon>
        <taxon>Unionida</taxon>
        <taxon>Unionoidea</taxon>
        <taxon>Unionidae</taxon>
        <taxon>Unioninae</taxon>
        <taxon>Sinanodonta</taxon>
    </lineage>
</organism>
<dbReference type="PANTHER" id="PTHR10411:SF8">
    <property type="entry name" value="FI09246P"/>
    <property type="match status" value="1"/>
</dbReference>
<dbReference type="InterPro" id="IPR024824">
    <property type="entry name" value="GADD45"/>
</dbReference>
<dbReference type="Gene3D" id="3.30.1330.30">
    <property type="match status" value="1"/>
</dbReference>
<evidence type="ECO:0000313" key="3">
    <source>
        <dbReference type="EMBL" id="KAL3869252.1"/>
    </source>
</evidence>
<dbReference type="EMBL" id="JBJQND010000008">
    <property type="protein sequence ID" value="KAL3869254.1"/>
    <property type="molecule type" value="Genomic_DNA"/>
</dbReference>